<sequence>MTETKTPGDQFVQSLARGLTVIRAFDADNVTMTLSEVSKRTGLTRATARRFLHTLVDLGYVRTDGRVFELTALVLQLGYSYLAGQSLPQLVQPLLEELSAELHESTSASILDGDEIVYIARIHTRRIMTVGIMVGTRFPAYATSMGRVLLAGLPIEELEQRLASTTLKQLTPRTIADPVKLRAELDTVRSQGWSLVDQELEIGLRSVAVPVLHPDGSVAAALNMSMQASLADGTRDVDAVVAEALPKLRAASAKITDALRAQQ</sequence>
<dbReference type="PANTHER" id="PTHR30136">
    <property type="entry name" value="HELIX-TURN-HELIX TRANSCRIPTIONAL REGULATOR, ICLR FAMILY"/>
    <property type="match status" value="1"/>
</dbReference>
<keyword evidence="2" id="KW-0238">DNA-binding</keyword>
<evidence type="ECO:0000313" key="7">
    <source>
        <dbReference type="Proteomes" id="UP000829069"/>
    </source>
</evidence>
<evidence type="ECO:0000313" key="6">
    <source>
        <dbReference type="EMBL" id="UNK46750.1"/>
    </source>
</evidence>
<dbReference type="InterPro" id="IPR012794">
    <property type="entry name" value="PcaR_PcaU"/>
</dbReference>
<proteinExistence type="predicted"/>
<evidence type="ECO:0000259" key="4">
    <source>
        <dbReference type="PROSITE" id="PS51077"/>
    </source>
</evidence>
<dbReference type="SUPFAM" id="SSF46785">
    <property type="entry name" value="Winged helix' DNA-binding domain"/>
    <property type="match status" value="1"/>
</dbReference>
<dbReference type="InterPro" id="IPR036390">
    <property type="entry name" value="WH_DNA-bd_sf"/>
</dbReference>
<reference evidence="6 7" key="1">
    <citation type="submission" date="2022-03" db="EMBL/GenBank/DDBJ databases">
        <title>Isotopic signatures of nitrous oxide derived from detoxification processes.</title>
        <authorList>
            <person name="Behrendt U."/>
            <person name="Buchen C."/>
            <person name="Well R."/>
            <person name="Ulrich A."/>
            <person name="Rohe L."/>
            <person name="Kolb S."/>
            <person name="Schloter M."/>
            <person name="Horn M.A."/>
            <person name="Augustin J."/>
        </authorList>
    </citation>
    <scope>NUCLEOTIDE SEQUENCE [LARGE SCALE GENOMIC DNA]</scope>
    <source>
        <strain evidence="6 7">S4-C24</strain>
    </source>
</reference>
<dbReference type="Gene3D" id="1.10.10.10">
    <property type="entry name" value="Winged helix-like DNA-binding domain superfamily/Winged helix DNA-binding domain"/>
    <property type="match status" value="1"/>
</dbReference>
<dbReference type="PROSITE" id="PS51078">
    <property type="entry name" value="ICLR_ED"/>
    <property type="match status" value="1"/>
</dbReference>
<dbReference type="Pfam" id="PF09339">
    <property type="entry name" value="HTH_IclR"/>
    <property type="match status" value="1"/>
</dbReference>
<gene>
    <name evidence="6" type="ORF">MNQ99_05190</name>
</gene>
<evidence type="ECO:0000256" key="1">
    <source>
        <dbReference type="ARBA" id="ARBA00023015"/>
    </source>
</evidence>
<dbReference type="InterPro" id="IPR005471">
    <property type="entry name" value="Tscrpt_reg_IclR_N"/>
</dbReference>
<dbReference type="SUPFAM" id="SSF55781">
    <property type="entry name" value="GAF domain-like"/>
    <property type="match status" value="1"/>
</dbReference>
<dbReference type="EMBL" id="CP093326">
    <property type="protein sequence ID" value="UNK46750.1"/>
    <property type="molecule type" value="Genomic_DNA"/>
</dbReference>
<dbReference type="Pfam" id="PF01614">
    <property type="entry name" value="IclR_C"/>
    <property type="match status" value="1"/>
</dbReference>
<keyword evidence="1" id="KW-0805">Transcription regulation</keyword>
<accession>A0ABY3W8W0</accession>
<dbReference type="PANTHER" id="PTHR30136:SF34">
    <property type="entry name" value="TRANSCRIPTIONAL REGULATOR"/>
    <property type="match status" value="1"/>
</dbReference>
<evidence type="ECO:0000259" key="5">
    <source>
        <dbReference type="PROSITE" id="PS51078"/>
    </source>
</evidence>
<organism evidence="6 7">
    <name type="scientific">Arthrobacter sulfonylureivorans</name>
    <dbReference type="NCBI Taxonomy" id="2486855"/>
    <lineage>
        <taxon>Bacteria</taxon>
        <taxon>Bacillati</taxon>
        <taxon>Actinomycetota</taxon>
        <taxon>Actinomycetes</taxon>
        <taxon>Micrococcales</taxon>
        <taxon>Micrococcaceae</taxon>
        <taxon>Arthrobacter</taxon>
    </lineage>
</organism>
<dbReference type="RefSeq" id="WP_127511053.1">
    <property type="nucleotide sequence ID" value="NZ_CP093326.1"/>
</dbReference>
<protein>
    <submittedName>
        <fullName evidence="6">Helix-turn-helix domain-containing protein</fullName>
    </submittedName>
</protein>
<feature type="domain" description="IclR-ED" evidence="5">
    <location>
        <begin position="73"/>
        <end position="261"/>
    </location>
</feature>
<dbReference type="InterPro" id="IPR036388">
    <property type="entry name" value="WH-like_DNA-bd_sf"/>
</dbReference>
<dbReference type="SMART" id="SM00346">
    <property type="entry name" value="HTH_ICLR"/>
    <property type="match status" value="1"/>
</dbReference>
<dbReference type="InterPro" id="IPR029016">
    <property type="entry name" value="GAF-like_dom_sf"/>
</dbReference>
<keyword evidence="7" id="KW-1185">Reference proteome</keyword>
<evidence type="ECO:0000256" key="3">
    <source>
        <dbReference type="ARBA" id="ARBA00023163"/>
    </source>
</evidence>
<name>A0ABY3W8W0_9MICC</name>
<keyword evidence="3" id="KW-0804">Transcription</keyword>
<dbReference type="InterPro" id="IPR014757">
    <property type="entry name" value="Tscrpt_reg_IclR_C"/>
</dbReference>
<dbReference type="NCBIfam" id="TIGR02431">
    <property type="entry name" value="pcaR_pcaU"/>
    <property type="match status" value="1"/>
</dbReference>
<dbReference type="Proteomes" id="UP000829069">
    <property type="component" value="Chromosome"/>
</dbReference>
<evidence type="ECO:0000256" key="2">
    <source>
        <dbReference type="ARBA" id="ARBA00023125"/>
    </source>
</evidence>
<feature type="domain" description="HTH iclR-type" evidence="4">
    <location>
        <begin position="12"/>
        <end position="72"/>
    </location>
</feature>
<dbReference type="Gene3D" id="3.30.450.40">
    <property type="match status" value="1"/>
</dbReference>
<dbReference type="InterPro" id="IPR050707">
    <property type="entry name" value="HTH_MetabolicPath_Reg"/>
</dbReference>
<dbReference type="PROSITE" id="PS51077">
    <property type="entry name" value="HTH_ICLR"/>
    <property type="match status" value="1"/>
</dbReference>